<reference evidence="2 3" key="1">
    <citation type="journal article" date="2015" name="MBio">
        <title>Genome-Resolved Metagenomic Analysis Reveals Roles for Candidate Phyla and Other Microbial Community Members in Biogeochemical Transformations in Oil Reservoirs.</title>
        <authorList>
            <person name="Hu P."/>
            <person name="Tom L."/>
            <person name="Singh A."/>
            <person name="Thomas B.C."/>
            <person name="Baker B.J."/>
            <person name="Piceno Y.M."/>
            <person name="Andersen G.L."/>
            <person name="Banfield J.F."/>
        </authorList>
    </citation>
    <scope>NUCLEOTIDE SEQUENCE [LARGE SCALE GENOMIC DNA]</scope>
    <source>
        <strain evidence="2">57_489</strain>
    </source>
</reference>
<dbReference type="GO" id="GO:0006313">
    <property type="term" value="P:DNA transposition"/>
    <property type="evidence" value="ECO:0007669"/>
    <property type="project" value="InterPro"/>
</dbReference>
<name>A0A117LES8_9EURY</name>
<dbReference type="GO" id="GO:0004803">
    <property type="term" value="F:transposase activity"/>
    <property type="evidence" value="ECO:0007669"/>
    <property type="project" value="InterPro"/>
</dbReference>
<evidence type="ECO:0000313" key="3">
    <source>
        <dbReference type="Proteomes" id="UP000057043"/>
    </source>
</evidence>
<dbReference type="NCBIfam" id="NF033559">
    <property type="entry name" value="transpos_IS1634"/>
    <property type="match status" value="1"/>
</dbReference>
<dbReference type="Pfam" id="PF01609">
    <property type="entry name" value="DDE_Tnp_1"/>
    <property type="match status" value="1"/>
</dbReference>
<dbReference type="Proteomes" id="UP000057043">
    <property type="component" value="Unassembled WGS sequence"/>
</dbReference>
<evidence type="ECO:0000259" key="1">
    <source>
        <dbReference type="Pfam" id="PF01609"/>
    </source>
</evidence>
<gene>
    <name evidence="2" type="ORF">XD72_2412</name>
</gene>
<evidence type="ECO:0000313" key="2">
    <source>
        <dbReference type="EMBL" id="KUK43210.1"/>
    </source>
</evidence>
<sequence length="370" mass="41935">MDSWLLGTELPTLANLPEKALNKNAFLDALDAVCSQDSGSDRLIDHTPALDEMMYTLWREQHPLPQGIDEVLAVDMTPIIVYGETCPLTSKGYNPDEAKHQQINLTVTISKHDGQPLAHKVHPGNHASMTTMQGLLPRLSDFACSDGTIIWDRGNTSQQTVTTLERNGWKVICGVPKVSSEVRTIIKENPIPETVEYLVPCKDNGTLYAVKIRAPLYGKEREVVIYRNIKKAVQSVKNRNKALYEISMELDRLKKKHTSKDQKDLTTAINEIVTGWKTYFSIQFPEDESIIDFSWKIDEGRVETAQAMDGTFVIYATDERYSATEVVKMYMEKDVVEKAFQVMKSVEDIKPVRHRLESRVRAYKISLINS</sequence>
<dbReference type="AlphaFoldDB" id="A0A117LES8"/>
<feature type="domain" description="Transposase IS4-like" evidence="1">
    <location>
        <begin position="69"/>
        <end position="361"/>
    </location>
</feature>
<organism evidence="2 3">
    <name type="scientific">Methanothrix harundinacea</name>
    <dbReference type="NCBI Taxonomy" id="301375"/>
    <lineage>
        <taxon>Archaea</taxon>
        <taxon>Methanobacteriati</taxon>
        <taxon>Methanobacteriota</taxon>
        <taxon>Stenosarchaea group</taxon>
        <taxon>Methanomicrobia</taxon>
        <taxon>Methanotrichales</taxon>
        <taxon>Methanotrichaceae</taxon>
        <taxon>Methanothrix</taxon>
    </lineage>
</organism>
<dbReference type="PANTHER" id="PTHR34614">
    <property type="match status" value="1"/>
</dbReference>
<dbReference type="EMBL" id="LGFT01000109">
    <property type="protein sequence ID" value="KUK43210.1"/>
    <property type="molecule type" value="Genomic_DNA"/>
</dbReference>
<dbReference type="PANTHER" id="PTHR34614:SF2">
    <property type="entry name" value="TRANSPOSASE IS4-LIKE DOMAIN-CONTAINING PROTEIN"/>
    <property type="match status" value="1"/>
</dbReference>
<protein>
    <recommendedName>
        <fullName evidence="1">Transposase IS4-like domain-containing protein</fullName>
    </recommendedName>
</protein>
<dbReference type="PATRIC" id="fig|301375.7.peg.129"/>
<proteinExistence type="predicted"/>
<dbReference type="InterPro" id="IPR002559">
    <property type="entry name" value="Transposase_11"/>
</dbReference>
<dbReference type="GO" id="GO:0003677">
    <property type="term" value="F:DNA binding"/>
    <property type="evidence" value="ECO:0007669"/>
    <property type="project" value="InterPro"/>
</dbReference>
<dbReference type="InterPro" id="IPR047654">
    <property type="entry name" value="IS1634_transpos"/>
</dbReference>
<accession>A0A117LES8</accession>
<comment type="caution">
    <text evidence="2">The sequence shown here is derived from an EMBL/GenBank/DDBJ whole genome shotgun (WGS) entry which is preliminary data.</text>
</comment>